<keyword evidence="2" id="KW-0808">Transferase</keyword>
<evidence type="ECO:0000259" key="1">
    <source>
        <dbReference type="PROSITE" id="PS51186"/>
    </source>
</evidence>
<dbReference type="Pfam" id="PF13302">
    <property type="entry name" value="Acetyltransf_3"/>
    <property type="match status" value="1"/>
</dbReference>
<gene>
    <name evidence="2" type="ORF">ACFQ5M_07005</name>
</gene>
<keyword evidence="2" id="KW-0012">Acyltransferase</keyword>
<dbReference type="Gene3D" id="3.40.630.30">
    <property type="match status" value="1"/>
</dbReference>
<name>A0ABW4J7C8_9LACO</name>
<dbReference type="GO" id="GO:0016746">
    <property type="term" value="F:acyltransferase activity"/>
    <property type="evidence" value="ECO:0007669"/>
    <property type="project" value="UniProtKB-KW"/>
</dbReference>
<evidence type="ECO:0000313" key="2">
    <source>
        <dbReference type="EMBL" id="MFD1671835.1"/>
    </source>
</evidence>
<sequence length="176" mass="20631">MQNRYIETKRLNIRPFTAQDLTDYFEILQEPTNFELAGQPIPDNLEMAERQLAQAIVQKTWAICLKSNGKVIGLVEQQVRFTGQPPVPDETQIQIGYLLNKKYRRLGYMQEALTAIFVYFEQQGLTDIWAGVFLNNTPSRRLLEKLNFSYQYKVDLGPMVQPFQREEAYYKLKIKN</sequence>
<dbReference type="SUPFAM" id="SSF55729">
    <property type="entry name" value="Acyl-CoA N-acyltransferases (Nat)"/>
    <property type="match status" value="1"/>
</dbReference>
<dbReference type="PROSITE" id="PS51186">
    <property type="entry name" value="GNAT"/>
    <property type="match status" value="1"/>
</dbReference>
<organism evidence="2 3">
    <name type="scientific">Agrilactobacillus yilanensis</name>
    <dbReference type="NCBI Taxonomy" id="2485997"/>
    <lineage>
        <taxon>Bacteria</taxon>
        <taxon>Bacillati</taxon>
        <taxon>Bacillota</taxon>
        <taxon>Bacilli</taxon>
        <taxon>Lactobacillales</taxon>
        <taxon>Lactobacillaceae</taxon>
        <taxon>Agrilactobacillus</taxon>
    </lineage>
</organism>
<dbReference type="Proteomes" id="UP001597267">
    <property type="component" value="Unassembled WGS sequence"/>
</dbReference>
<reference evidence="3" key="1">
    <citation type="journal article" date="2019" name="Int. J. Syst. Evol. Microbiol.">
        <title>The Global Catalogue of Microorganisms (GCM) 10K type strain sequencing project: providing services to taxonomists for standard genome sequencing and annotation.</title>
        <authorList>
            <consortium name="The Broad Institute Genomics Platform"/>
            <consortium name="The Broad Institute Genome Sequencing Center for Infectious Disease"/>
            <person name="Wu L."/>
            <person name="Ma J."/>
        </authorList>
    </citation>
    <scope>NUCLEOTIDE SEQUENCE [LARGE SCALE GENOMIC DNA]</scope>
    <source>
        <strain evidence="3">CCM 8896</strain>
    </source>
</reference>
<evidence type="ECO:0000313" key="3">
    <source>
        <dbReference type="Proteomes" id="UP001597267"/>
    </source>
</evidence>
<keyword evidence="3" id="KW-1185">Reference proteome</keyword>
<accession>A0ABW4J7C8</accession>
<dbReference type="RefSeq" id="WP_164507024.1">
    <property type="nucleotide sequence ID" value="NZ_JBHTOP010000022.1"/>
</dbReference>
<dbReference type="InterPro" id="IPR016181">
    <property type="entry name" value="Acyl_CoA_acyltransferase"/>
</dbReference>
<dbReference type="EC" id="2.3.-.-" evidence="2"/>
<comment type="caution">
    <text evidence="2">The sequence shown here is derived from an EMBL/GenBank/DDBJ whole genome shotgun (WGS) entry which is preliminary data.</text>
</comment>
<proteinExistence type="predicted"/>
<dbReference type="InterPro" id="IPR000182">
    <property type="entry name" value="GNAT_dom"/>
</dbReference>
<dbReference type="PANTHER" id="PTHR43792">
    <property type="entry name" value="GNAT FAMILY, PUTATIVE (AFU_ORTHOLOGUE AFUA_3G00765)-RELATED-RELATED"/>
    <property type="match status" value="1"/>
</dbReference>
<protein>
    <submittedName>
        <fullName evidence="2">GNAT family N-acetyltransferase</fullName>
        <ecNumber evidence="2">2.3.-.-</ecNumber>
    </submittedName>
</protein>
<feature type="domain" description="N-acetyltransferase" evidence="1">
    <location>
        <begin position="11"/>
        <end position="176"/>
    </location>
</feature>
<dbReference type="InterPro" id="IPR051531">
    <property type="entry name" value="N-acetyltransferase"/>
</dbReference>
<dbReference type="EMBL" id="JBHTOP010000022">
    <property type="protein sequence ID" value="MFD1671835.1"/>
    <property type="molecule type" value="Genomic_DNA"/>
</dbReference>